<dbReference type="Proteomes" id="UP000244722">
    <property type="component" value="Unassembled WGS sequence"/>
</dbReference>
<evidence type="ECO:0000313" key="2">
    <source>
        <dbReference type="Proteomes" id="UP000244722"/>
    </source>
</evidence>
<reference evidence="1 2" key="1">
    <citation type="submission" date="2017-04" db="EMBL/GenBank/DDBJ databases">
        <title>Draft genome sequence of Tuber borchii Vittad., a whitish edible truffle.</title>
        <authorList>
            <consortium name="DOE Joint Genome Institute"/>
            <person name="Murat C."/>
            <person name="Kuo A."/>
            <person name="Barry K.W."/>
            <person name="Clum A."/>
            <person name="Dockter R.B."/>
            <person name="Fauchery L."/>
            <person name="Iotti M."/>
            <person name="Kohler A."/>
            <person name="Labutti K."/>
            <person name="Lindquist E.A."/>
            <person name="Lipzen A."/>
            <person name="Ohm R.A."/>
            <person name="Wang M."/>
            <person name="Grigoriev I.V."/>
            <person name="Zambonelli A."/>
            <person name="Martin F.M."/>
        </authorList>
    </citation>
    <scope>NUCLEOTIDE SEQUENCE [LARGE SCALE GENOMIC DNA]</scope>
    <source>
        <strain evidence="1 2">Tbo3840</strain>
    </source>
</reference>
<dbReference type="AlphaFoldDB" id="A0A2T6ZD85"/>
<proteinExistence type="predicted"/>
<evidence type="ECO:0000313" key="1">
    <source>
        <dbReference type="EMBL" id="PUU73458.1"/>
    </source>
</evidence>
<organism evidence="1 2">
    <name type="scientific">Tuber borchii</name>
    <name type="common">White truffle</name>
    <dbReference type="NCBI Taxonomy" id="42251"/>
    <lineage>
        <taxon>Eukaryota</taxon>
        <taxon>Fungi</taxon>
        <taxon>Dikarya</taxon>
        <taxon>Ascomycota</taxon>
        <taxon>Pezizomycotina</taxon>
        <taxon>Pezizomycetes</taxon>
        <taxon>Pezizales</taxon>
        <taxon>Tuberaceae</taxon>
        <taxon>Tuber</taxon>
    </lineage>
</organism>
<dbReference type="OrthoDB" id="5380417at2759"/>
<comment type="caution">
    <text evidence="1">The sequence shown here is derived from an EMBL/GenBank/DDBJ whole genome shotgun (WGS) entry which is preliminary data.</text>
</comment>
<sequence length="223" mass="24925">MSTSPYFDGSTSVVRYDVQRAGTARPGVTSYTRERGFPRATRYNNGISYNSRGYDDYPYDSYDLSLAEQRELEEIRLAEYRRNEYPRAGGATIITTGAGNMRGGKTMYLSSSGRPGMDRYPSLGYSPGVRTVSVERSGPVIHRGATRYTNQPVDYGFGGYAAGYDDGLPLQAIRVPASRGGRIRQYPTRYDSQRVFGASCRYESDYREPLVVVPAGTRARRYL</sequence>
<name>A0A2T6ZD85_TUBBO</name>
<accession>A0A2T6ZD85</accession>
<dbReference type="EMBL" id="NESQ01000375">
    <property type="protein sequence ID" value="PUU73458.1"/>
    <property type="molecule type" value="Genomic_DNA"/>
</dbReference>
<protein>
    <submittedName>
        <fullName evidence="1">Uncharacterized protein</fullName>
    </submittedName>
</protein>
<gene>
    <name evidence="1" type="ORF">B9Z19DRAFT_1095021</name>
</gene>
<keyword evidence="2" id="KW-1185">Reference proteome</keyword>